<feature type="signal peptide" evidence="1">
    <location>
        <begin position="1"/>
        <end position="36"/>
    </location>
</feature>
<evidence type="ECO:0008006" key="4">
    <source>
        <dbReference type="Google" id="ProtNLM"/>
    </source>
</evidence>
<organism evidence="2 3">
    <name type="scientific">Pseudobutyrivibrio xylanivorans</name>
    <dbReference type="NCBI Taxonomy" id="185007"/>
    <lineage>
        <taxon>Bacteria</taxon>
        <taxon>Bacillati</taxon>
        <taxon>Bacillota</taxon>
        <taxon>Clostridia</taxon>
        <taxon>Lachnospirales</taxon>
        <taxon>Lachnospiraceae</taxon>
        <taxon>Pseudobutyrivibrio</taxon>
    </lineage>
</organism>
<dbReference type="Proteomes" id="UP000199428">
    <property type="component" value="Unassembled WGS sequence"/>
</dbReference>
<evidence type="ECO:0000256" key="1">
    <source>
        <dbReference type="SAM" id="SignalP"/>
    </source>
</evidence>
<name>A0A1G5RX32_PSEXY</name>
<keyword evidence="1" id="KW-0732">Signal</keyword>
<dbReference type="EMBL" id="FMWK01000006">
    <property type="protein sequence ID" value="SCZ78674.1"/>
    <property type="molecule type" value="Genomic_DNA"/>
</dbReference>
<feature type="chain" id="PRO_5011511601" description="DUF5104 domain-containing protein" evidence="1">
    <location>
        <begin position="37"/>
        <end position="185"/>
    </location>
</feature>
<reference evidence="2 3" key="1">
    <citation type="submission" date="2016-10" db="EMBL/GenBank/DDBJ databases">
        <authorList>
            <person name="de Groot N.N."/>
        </authorList>
    </citation>
    <scope>NUCLEOTIDE SEQUENCE [LARGE SCALE GENOMIC DNA]</scope>
    <source>
        <strain evidence="2 3">DSM 10317</strain>
    </source>
</reference>
<proteinExistence type="predicted"/>
<evidence type="ECO:0000313" key="3">
    <source>
        <dbReference type="Proteomes" id="UP000199428"/>
    </source>
</evidence>
<gene>
    <name evidence="2" type="ORF">SAMN02910350_01390</name>
</gene>
<accession>A0A1G5RX32</accession>
<dbReference type="AlphaFoldDB" id="A0A1G5RX32"/>
<evidence type="ECO:0000313" key="2">
    <source>
        <dbReference type="EMBL" id="SCZ78674.1"/>
    </source>
</evidence>
<protein>
    <recommendedName>
        <fullName evidence="4">DUF5104 domain-containing protein</fullName>
    </recommendedName>
</protein>
<sequence>MTAGKGVFMKKFITKALAMALAVVIAITTFSTSSLAASAADTHRRDLTAEEIVTIKTMFKADQYAKYYPDVVKELGSDEQVLFNHFITFGIWEQRQPSVAFNVDVYASRNPDLQSVYGDDIVAYYIHYATHPVENGWRATPTPHDAIWNGCTIYSVYDFVKGQTGPKKGAIPVLTPNSHPRIDLV</sequence>